<dbReference type="Proteomes" id="UP000823914">
    <property type="component" value="Unassembled WGS sequence"/>
</dbReference>
<gene>
    <name evidence="1" type="ORF">IAA16_05720</name>
</gene>
<reference evidence="1" key="2">
    <citation type="submission" date="2021-04" db="EMBL/GenBank/DDBJ databases">
        <authorList>
            <person name="Gilroy R."/>
        </authorList>
    </citation>
    <scope>NUCLEOTIDE SEQUENCE</scope>
    <source>
        <strain evidence="1">Gambia15-2214</strain>
    </source>
</reference>
<evidence type="ECO:0000313" key="2">
    <source>
        <dbReference type="Proteomes" id="UP000823914"/>
    </source>
</evidence>
<proteinExistence type="predicted"/>
<organism evidence="1 2">
    <name type="scientific">Candidatus Treponema excrementipullorum</name>
    <dbReference type="NCBI Taxonomy" id="2838768"/>
    <lineage>
        <taxon>Bacteria</taxon>
        <taxon>Pseudomonadati</taxon>
        <taxon>Spirochaetota</taxon>
        <taxon>Spirochaetia</taxon>
        <taxon>Spirochaetales</taxon>
        <taxon>Treponemataceae</taxon>
        <taxon>Treponema</taxon>
    </lineage>
</organism>
<dbReference type="AlphaFoldDB" id="A0A9E2L1L3"/>
<evidence type="ECO:0000313" key="1">
    <source>
        <dbReference type="EMBL" id="MBU3850044.1"/>
    </source>
</evidence>
<comment type="caution">
    <text evidence="1">The sequence shown here is derived from an EMBL/GenBank/DDBJ whole genome shotgun (WGS) entry which is preliminary data.</text>
</comment>
<name>A0A9E2L1L3_9SPIR</name>
<dbReference type="EMBL" id="JAHLFV010000134">
    <property type="protein sequence ID" value="MBU3850044.1"/>
    <property type="molecule type" value="Genomic_DNA"/>
</dbReference>
<sequence>MKYELDLYDKWNEGRAEGIKEGIEQGLEKGIEIGEERGIAKGREKGIEIGEERGIAKGREEGIMQTAITALKQGIPAETVASFTGLSVLEVEALKNKV</sequence>
<evidence type="ECO:0008006" key="3">
    <source>
        <dbReference type="Google" id="ProtNLM"/>
    </source>
</evidence>
<accession>A0A9E2L1L3</accession>
<protein>
    <recommendedName>
        <fullName evidence="3">Transposase</fullName>
    </recommendedName>
</protein>
<reference evidence="1" key="1">
    <citation type="journal article" date="2021" name="PeerJ">
        <title>Extensive microbial diversity within the chicken gut microbiome revealed by metagenomics and culture.</title>
        <authorList>
            <person name="Gilroy R."/>
            <person name="Ravi A."/>
            <person name="Getino M."/>
            <person name="Pursley I."/>
            <person name="Horton D.L."/>
            <person name="Alikhan N.F."/>
            <person name="Baker D."/>
            <person name="Gharbi K."/>
            <person name="Hall N."/>
            <person name="Watson M."/>
            <person name="Adriaenssens E.M."/>
            <person name="Foster-Nyarko E."/>
            <person name="Jarju S."/>
            <person name="Secka A."/>
            <person name="Antonio M."/>
            <person name="Oren A."/>
            <person name="Chaudhuri R.R."/>
            <person name="La Ragione R."/>
            <person name="Hildebrand F."/>
            <person name="Pallen M.J."/>
        </authorList>
    </citation>
    <scope>NUCLEOTIDE SEQUENCE</scope>
    <source>
        <strain evidence="1">Gambia15-2214</strain>
    </source>
</reference>